<dbReference type="Proteomes" id="UP000790787">
    <property type="component" value="Unplaced"/>
</dbReference>
<name>A0AC58U5Z6_TOBAC</name>
<proteinExistence type="predicted"/>
<gene>
    <name evidence="2" type="primary">LOC142178975</name>
</gene>
<accession>A0AC58U5Z6</accession>
<reference evidence="2" key="1">
    <citation type="submission" date="2025-08" db="UniProtKB">
        <authorList>
            <consortium name="RefSeq"/>
        </authorList>
    </citation>
    <scope>IDENTIFICATION</scope>
    <source>
        <tissue evidence="2">Leaf</tissue>
    </source>
</reference>
<protein>
    <submittedName>
        <fullName evidence="2">Uncharacterized protein LOC142178975</fullName>
    </submittedName>
</protein>
<sequence>MAILTDMVERLVEVFMDNFSVFGPSFDECLTNLAKVLARFLSPIYKGFSRISSFLGKLLEKDVPFKFDDACLKAFEELKKKLVSAPIIVAPDWKEPFELMCDASDGAIGAEFDLEIQYRKGTENQVADHLSRLETRNHIAEGDVIKETFLDEQLLAITIGEVPWYADVLNYMASGEMPPDLEPYAKKKFLRDVRSYVWDEPFLFKSCTDQLMRRCVPESEINAILHDYHASPYGGHYAGDKMAAKVLQSGFDWPRVFKDAHEFVRSGCRHILVAVDYVSKWVEAVSLPTNDAKVVVNFVKKHIFTRFDTLRVMISDGDTHFCNKLLDNVLEPYGVKHKAYRTADKTPIGTSLYKLFYGKACYLPVELEHKAYWAIKKLNFDAELVGRKRVMQLNELDEFRLHTIISIGGKVIRSVQKRVRW</sequence>
<evidence type="ECO:0000313" key="1">
    <source>
        <dbReference type="Proteomes" id="UP000790787"/>
    </source>
</evidence>
<dbReference type="RefSeq" id="XP_075104894.1">
    <property type="nucleotide sequence ID" value="XM_075248793.1"/>
</dbReference>
<evidence type="ECO:0000313" key="2">
    <source>
        <dbReference type="RefSeq" id="XP_075104894.1"/>
    </source>
</evidence>
<organism evidence="1 2">
    <name type="scientific">Nicotiana tabacum</name>
    <name type="common">Common tobacco</name>
    <dbReference type="NCBI Taxonomy" id="4097"/>
    <lineage>
        <taxon>Eukaryota</taxon>
        <taxon>Viridiplantae</taxon>
        <taxon>Streptophyta</taxon>
        <taxon>Embryophyta</taxon>
        <taxon>Tracheophyta</taxon>
        <taxon>Spermatophyta</taxon>
        <taxon>Magnoliopsida</taxon>
        <taxon>eudicotyledons</taxon>
        <taxon>Gunneridae</taxon>
        <taxon>Pentapetalae</taxon>
        <taxon>asterids</taxon>
        <taxon>lamiids</taxon>
        <taxon>Solanales</taxon>
        <taxon>Solanaceae</taxon>
        <taxon>Nicotianoideae</taxon>
        <taxon>Nicotianeae</taxon>
        <taxon>Nicotiana</taxon>
    </lineage>
</organism>
<keyword evidence="1" id="KW-1185">Reference proteome</keyword>